<dbReference type="Proteomes" id="UP000805193">
    <property type="component" value="Unassembled WGS sequence"/>
</dbReference>
<sequence length="459" mass="50131">SREALNGSAEERLKLHDEGDVPAECFDLQELRSTEVTSKMPAAPGPEDRYHFVSFTMFLFGIGSLLPWNFFITADDYWKYKFRDVNSNASFTQKSELQASFTSYLAIASKVPYIISLVANAYLSQWVRPAVRIGWPLLGCTLLFVATAALVKVNTDQHQLAFLAATLSIVVLINIFSGFLQGGGTGLAGCFPEKFMASNVYGQAVGGIFATVAQILCLLMDASPTTSALLYFILAVVTLIFTQICFGVLVKTEFYHHYISTQAVSYKALDNHPAVSQKGKASMWEIFIGGWMYFLSIVLIFWVTLSVFPAIMVLVVSTDAGSRSGISNKFFLPVAGFLVFNVGDLVGRIISGFFPMPSGWRKVLFGLCIARVLFVPLLLFCNAHPRHHLPVLLDSDIAFVVIMVLFSLSNGYLTTPALTYGSKSASTENQETAGSMAALFLGLGLMLGSVSSYGTIKLL</sequence>
<feature type="non-terminal residue" evidence="1">
    <location>
        <position position="1"/>
    </location>
</feature>
<evidence type="ECO:0000313" key="1">
    <source>
        <dbReference type="EMBL" id="KAG0429406.1"/>
    </source>
</evidence>
<keyword evidence="2" id="KW-1185">Reference proteome</keyword>
<protein>
    <submittedName>
        <fullName evidence="1">Uncharacterized protein</fullName>
    </submittedName>
</protein>
<reference evidence="1 2" key="1">
    <citation type="journal article" date="2020" name="Cell">
        <title>Large-Scale Comparative Analyses of Tick Genomes Elucidate Their Genetic Diversity and Vector Capacities.</title>
        <authorList>
            <consortium name="Tick Genome and Microbiome Consortium (TIGMIC)"/>
            <person name="Jia N."/>
            <person name="Wang J."/>
            <person name="Shi W."/>
            <person name="Du L."/>
            <person name="Sun Y."/>
            <person name="Zhan W."/>
            <person name="Jiang J.F."/>
            <person name="Wang Q."/>
            <person name="Zhang B."/>
            <person name="Ji P."/>
            <person name="Bell-Sakyi L."/>
            <person name="Cui X.M."/>
            <person name="Yuan T.T."/>
            <person name="Jiang B.G."/>
            <person name="Yang W.F."/>
            <person name="Lam T.T."/>
            <person name="Chang Q.C."/>
            <person name="Ding S.J."/>
            <person name="Wang X.J."/>
            <person name="Zhu J.G."/>
            <person name="Ruan X.D."/>
            <person name="Zhao L."/>
            <person name="Wei J.T."/>
            <person name="Ye R.Z."/>
            <person name="Que T.C."/>
            <person name="Du C.H."/>
            <person name="Zhou Y.H."/>
            <person name="Cheng J.X."/>
            <person name="Dai P.F."/>
            <person name="Guo W.B."/>
            <person name="Han X.H."/>
            <person name="Huang E.J."/>
            <person name="Li L.F."/>
            <person name="Wei W."/>
            <person name="Gao Y.C."/>
            <person name="Liu J.Z."/>
            <person name="Shao H.Z."/>
            <person name="Wang X."/>
            <person name="Wang C.C."/>
            <person name="Yang T.C."/>
            <person name="Huo Q.B."/>
            <person name="Li W."/>
            <person name="Chen H.Y."/>
            <person name="Chen S.E."/>
            <person name="Zhou L.G."/>
            <person name="Ni X.B."/>
            <person name="Tian J.H."/>
            <person name="Sheng Y."/>
            <person name="Liu T."/>
            <person name="Pan Y.S."/>
            <person name="Xia L.Y."/>
            <person name="Li J."/>
            <person name="Zhao F."/>
            <person name="Cao W.C."/>
        </authorList>
    </citation>
    <scope>NUCLEOTIDE SEQUENCE [LARGE SCALE GENOMIC DNA]</scope>
    <source>
        <strain evidence="1">Iper-2018</strain>
    </source>
</reference>
<accession>A0AC60Q6C2</accession>
<organism evidence="1 2">
    <name type="scientific">Ixodes persulcatus</name>
    <name type="common">Taiga tick</name>
    <dbReference type="NCBI Taxonomy" id="34615"/>
    <lineage>
        <taxon>Eukaryota</taxon>
        <taxon>Metazoa</taxon>
        <taxon>Ecdysozoa</taxon>
        <taxon>Arthropoda</taxon>
        <taxon>Chelicerata</taxon>
        <taxon>Arachnida</taxon>
        <taxon>Acari</taxon>
        <taxon>Parasitiformes</taxon>
        <taxon>Ixodida</taxon>
        <taxon>Ixodoidea</taxon>
        <taxon>Ixodidae</taxon>
        <taxon>Ixodinae</taxon>
        <taxon>Ixodes</taxon>
    </lineage>
</organism>
<dbReference type="EMBL" id="JABSTQ010009417">
    <property type="protein sequence ID" value="KAG0429406.1"/>
    <property type="molecule type" value="Genomic_DNA"/>
</dbReference>
<proteinExistence type="predicted"/>
<name>A0AC60Q6C2_IXOPE</name>
<comment type="caution">
    <text evidence="1">The sequence shown here is derived from an EMBL/GenBank/DDBJ whole genome shotgun (WGS) entry which is preliminary data.</text>
</comment>
<gene>
    <name evidence="1" type="ORF">HPB47_023667</name>
</gene>
<evidence type="ECO:0000313" key="2">
    <source>
        <dbReference type="Proteomes" id="UP000805193"/>
    </source>
</evidence>